<sequence length="458" mass="51425">MRMSVEISSSLRGNHVRLSGADGTKLPNRLLFGGRATTVQCTRNQGQTKHATLYVSQALAQALFGLGQNRVLHVRVGDALWRLGPVLGLYVDLIASKDRPFGEQTRMFEELCTYGQQLGVFVVVQTPGDVTAKSAKVFDPVAKTWRVVRGIVPDLVIRRAGTFKKPRAKVAKRELQQLLMRKRLYTLPSQCSNKWTLYQVLRSTPELNRHLPGTTMCTSGAQLYREVMARNDVYVKPPGGSQGVSIYRLQRKGALIEATFERRVVPRNTERLTKVFEPRTTIEHSVIRSVDECVSFWKQTRLTRAVVQDTVELPKLDGQPYDFRWLVQSSDEPTVVARVARVGQKGAVTTNIHTGGDARKAEDLVRRIVGRDTVKETIAKMDKLASQVVRTLATRYGPFAELGIDFALTPKGDIYIFEVNPTPGRRMLRMLSQDTRRLSLEYLLEYAIRATGYGGAIH</sequence>
<dbReference type="EMBL" id="CP080467">
    <property type="protein sequence ID" value="UNO47179.1"/>
    <property type="molecule type" value="Genomic_DNA"/>
</dbReference>
<dbReference type="RefSeq" id="WP_021294811.1">
    <property type="nucleotide sequence ID" value="NZ_AURB01000015.1"/>
</dbReference>
<dbReference type="KEGG" id="aaco:K1I37_10475"/>
<protein>
    <submittedName>
        <fullName evidence="1">YheC/YheD family protein</fullName>
    </submittedName>
</protein>
<proteinExistence type="predicted"/>
<dbReference type="Proteomes" id="UP000829401">
    <property type="component" value="Chromosome"/>
</dbReference>
<accession>A0A9E6ZQB9</accession>
<dbReference type="InterPro" id="IPR026838">
    <property type="entry name" value="YheC/D"/>
</dbReference>
<reference evidence="2" key="1">
    <citation type="journal article" date="2022" name="G3 (Bethesda)">
        <title>Unveiling the complete genome sequence of Alicyclobacillus acidoterrestris DSM 3922T, a taint-producing strain.</title>
        <authorList>
            <person name="Leonardo I.C."/>
            <person name="Barreto Crespo M.T."/>
            <person name="Gaspar F.B."/>
        </authorList>
    </citation>
    <scope>NUCLEOTIDE SEQUENCE [LARGE SCALE GENOMIC DNA]</scope>
    <source>
        <strain evidence="2">DSM 3922</strain>
    </source>
</reference>
<dbReference type="AlphaFoldDB" id="T0DUD9"/>
<dbReference type="eggNOG" id="COG0189">
    <property type="taxonomic scope" value="Bacteria"/>
</dbReference>
<dbReference type="Gene3D" id="3.30.470.20">
    <property type="entry name" value="ATP-grasp fold, B domain"/>
    <property type="match status" value="1"/>
</dbReference>
<gene>
    <name evidence="1" type="ORF">K1I37_10475</name>
</gene>
<evidence type="ECO:0000313" key="1">
    <source>
        <dbReference type="EMBL" id="UNO47179.1"/>
    </source>
</evidence>
<name>T0DUD9_ALIAG</name>
<dbReference type="SUPFAM" id="SSF56059">
    <property type="entry name" value="Glutathione synthetase ATP-binding domain-like"/>
    <property type="match status" value="1"/>
</dbReference>
<keyword evidence="2" id="KW-1185">Reference proteome</keyword>
<dbReference type="OrthoDB" id="7869153at2"/>
<dbReference type="GO" id="GO:0005524">
    <property type="term" value="F:ATP binding"/>
    <property type="evidence" value="ECO:0007669"/>
    <property type="project" value="UniProtKB-UniRule"/>
</dbReference>
<evidence type="ECO:0000313" key="2">
    <source>
        <dbReference type="Proteomes" id="UP000829401"/>
    </source>
</evidence>
<dbReference type="STRING" id="1356854.N007_18525"/>
<dbReference type="InterPro" id="IPR011761">
    <property type="entry name" value="ATP-grasp"/>
</dbReference>
<dbReference type="PROSITE" id="PS50975">
    <property type="entry name" value="ATP_GRASP"/>
    <property type="match status" value="1"/>
</dbReference>
<dbReference type="GO" id="GO:0046872">
    <property type="term" value="F:metal ion binding"/>
    <property type="evidence" value="ECO:0007669"/>
    <property type="project" value="InterPro"/>
</dbReference>
<accession>T0DUD9</accession>
<organism evidence="1 2">
    <name type="scientific">Alicyclobacillus acidoterrestris (strain ATCC 49025 / DSM 3922 / CIP 106132 / NCIMB 13137 / GD3B)</name>
    <dbReference type="NCBI Taxonomy" id="1356854"/>
    <lineage>
        <taxon>Bacteria</taxon>
        <taxon>Bacillati</taxon>
        <taxon>Bacillota</taxon>
        <taxon>Bacilli</taxon>
        <taxon>Bacillales</taxon>
        <taxon>Alicyclobacillaceae</taxon>
        <taxon>Alicyclobacillus</taxon>
    </lineage>
</organism>
<dbReference type="Pfam" id="PF14398">
    <property type="entry name" value="ATPgrasp_YheCD"/>
    <property type="match status" value="1"/>
</dbReference>